<reference evidence="11" key="1">
    <citation type="submission" date="2023-04" db="EMBL/GenBank/DDBJ databases">
        <title>Aspergillus oryzae NBRC 4228.</title>
        <authorList>
            <person name="Ichikawa N."/>
            <person name="Sato H."/>
            <person name="Tonouchi N."/>
        </authorList>
    </citation>
    <scope>NUCLEOTIDE SEQUENCE</scope>
    <source>
        <strain evidence="11">NBRC 4228</strain>
    </source>
</reference>
<keyword evidence="5" id="KW-0276">Fatty acid metabolism</keyword>
<evidence type="ECO:0000313" key="12">
    <source>
        <dbReference type="Proteomes" id="UP001165205"/>
    </source>
</evidence>
<evidence type="ECO:0000256" key="2">
    <source>
        <dbReference type="ARBA" id="ARBA00022516"/>
    </source>
</evidence>
<proteinExistence type="predicted"/>
<keyword evidence="6 10" id="KW-1133">Transmembrane helix</keyword>
<gene>
    <name evidence="11" type="ORF">Aory04_000447200</name>
</gene>
<feature type="transmembrane region" description="Helical" evidence="10">
    <location>
        <begin position="166"/>
        <end position="188"/>
    </location>
</feature>
<evidence type="ECO:0000256" key="7">
    <source>
        <dbReference type="ARBA" id="ARBA00023098"/>
    </source>
</evidence>
<evidence type="ECO:0000256" key="1">
    <source>
        <dbReference type="ARBA" id="ARBA00004141"/>
    </source>
</evidence>
<dbReference type="InterPro" id="IPR002076">
    <property type="entry name" value="ELO_fam"/>
</dbReference>
<dbReference type="GO" id="GO:0009922">
    <property type="term" value="F:fatty acid elongase activity"/>
    <property type="evidence" value="ECO:0007669"/>
    <property type="project" value="InterPro"/>
</dbReference>
<evidence type="ECO:0000256" key="10">
    <source>
        <dbReference type="SAM" id="Phobius"/>
    </source>
</evidence>
<keyword evidence="7" id="KW-0443">Lipid metabolism</keyword>
<evidence type="ECO:0000256" key="8">
    <source>
        <dbReference type="ARBA" id="ARBA00023136"/>
    </source>
</evidence>
<keyword evidence="9" id="KW-0275">Fatty acid biosynthesis</keyword>
<dbReference type="GO" id="GO:0016020">
    <property type="term" value="C:membrane"/>
    <property type="evidence" value="ECO:0007669"/>
    <property type="project" value="UniProtKB-SubCell"/>
</dbReference>
<evidence type="ECO:0000256" key="6">
    <source>
        <dbReference type="ARBA" id="ARBA00022989"/>
    </source>
</evidence>
<dbReference type="GO" id="GO:0006633">
    <property type="term" value="P:fatty acid biosynthetic process"/>
    <property type="evidence" value="ECO:0007669"/>
    <property type="project" value="UniProtKB-KW"/>
</dbReference>
<comment type="caution">
    <text evidence="11">The sequence shown here is derived from an EMBL/GenBank/DDBJ whole genome shotgun (WGS) entry which is preliminary data.</text>
</comment>
<evidence type="ECO:0000256" key="5">
    <source>
        <dbReference type="ARBA" id="ARBA00022832"/>
    </source>
</evidence>
<organism evidence="11 12">
    <name type="scientific">Aspergillus oryzae</name>
    <name type="common">Yellow koji mold</name>
    <dbReference type="NCBI Taxonomy" id="5062"/>
    <lineage>
        <taxon>Eukaryota</taxon>
        <taxon>Fungi</taxon>
        <taxon>Dikarya</taxon>
        <taxon>Ascomycota</taxon>
        <taxon>Pezizomycotina</taxon>
        <taxon>Eurotiomycetes</taxon>
        <taxon>Eurotiomycetidae</taxon>
        <taxon>Eurotiales</taxon>
        <taxon>Aspergillaceae</taxon>
        <taxon>Aspergillus</taxon>
        <taxon>Aspergillus subgen. Circumdati</taxon>
    </lineage>
</organism>
<keyword evidence="4 10" id="KW-0812">Transmembrane</keyword>
<dbReference type="Pfam" id="PF01151">
    <property type="entry name" value="ELO"/>
    <property type="match status" value="1"/>
</dbReference>
<keyword evidence="2" id="KW-0444">Lipid biosynthesis</keyword>
<evidence type="ECO:0000256" key="9">
    <source>
        <dbReference type="ARBA" id="ARBA00023160"/>
    </source>
</evidence>
<accession>A0AAN4YGA5</accession>
<evidence type="ECO:0000313" key="11">
    <source>
        <dbReference type="EMBL" id="GMG27951.1"/>
    </source>
</evidence>
<name>A0AAN4YGA5_ASPOZ</name>
<feature type="transmembrane region" description="Helical" evidence="10">
    <location>
        <begin position="109"/>
        <end position="127"/>
    </location>
</feature>
<evidence type="ECO:0000256" key="4">
    <source>
        <dbReference type="ARBA" id="ARBA00022692"/>
    </source>
</evidence>
<keyword evidence="3" id="KW-0808">Transferase</keyword>
<evidence type="ECO:0000256" key="3">
    <source>
        <dbReference type="ARBA" id="ARBA00022679"/>
    </source>
</evidence>
<dbReference type="AlphaFoldDB" id="A0AAN4YGA5"/>
<protein>
    <submittedName>
        <fullName evidence="11">Unnamed protein product</fullName>
    </submittedName>
</protein>
<dbReference type="EMBL" id="BSYA01000040">
    <property type="protein sequence ID" value="GMG27951.1"/>
    <property type="molecule type" value="Genomic_DNA"/>
</dbReference>
<dbReference type="Proteomes" id="UP001165205">
    <property type="component" value="Unassembled WGS sequence"/>
</dbReference>
<sequence>MDVLYVDVLRDHEHYTPASEGEEGLFPADISPCWCDHMYMGGGIYRTPQAVVGVSFNTGIHTLMIRIDSRTSSKNGIIYKSAQYLYYTLTTLTIKVPVFMKRTLTRLQIAQFVLGGLASWLYVFISYNNPINVPLVATEDKSNIQTYVGLEVGSNVAPCMNNSGQVFALVLGTLYLVPLIQPFLKFFGRIYKLEAKQKAL</sequence>
<keyword evidence="8 10" id="KW-0472">Membrane</keyword>
<comment type="subcellular location">
    <subcellularLocation>
        <location evidence="1">Membrane</location>
        <topology evidence="1">Multi-pass membrane protein</topology>
    </subcellularLocation>
</comment>